<evidence type="ECO:0000313" key="4">
    <source>
        <dbReference type="Proteomes" id="UP001341281"/>
    </source>
</evidence>
<accession>A0AAQ3SW07</accession>
<feature type="compositionally biased region" description="Low complexity" evidence="1">
    <location>
        <begin position="39"/>
        <end position="49"/>
    </location>
</feature>
<dbReference type="PANTHER" id="PTHR34544">
    <property type="entry name" value="OSJNBA0006B20.18 PROTEIN"/>
    <property type="match status" value="1"/>
</dbReference>
<feature type="region of interest" description="Disordered" evidence="1">
    <location>
        <begin position="79"/>
        <end position="98"/>
    </location>
</feature>
<dbReference type="AlphaFoldDB" id="A0AAQ3SW07"/>
<feature type="region of interest" description="Disordered" evidence="1">
    <location>
        <begin position="39"/>
        <end position="59"/>
    </location>
</feature>
<evidence type="ECO:0000256" key="1">
    <source>
        <dbReference type="SAM" id="MobiDB-lite"/>
    </source>
</evidence>
<dbReference type="PANTHER" id="PTHR34544:SF3">
    <property type="entry name" value="OS07G0155200 PROTEIN"/>
    <property type="match status" value="1"/>
</dbReference>
<feature type="domain" description="DUF7912" evidence="2">
    <location>
        <begin position="226"/>
        <end position="319"/>
    </location>
</feature>
<dbReference type="GO" id="GO:0042274">
    <property type="term" value="P:ribosomal small subunit biogenesis"/>
    <property type="evidence" value="ECO:0007669"/>
    <property type="project" value="InterPro"/>
</dbReference>
<protein>
    <recommendedName>
        <fullName evidence="2">DUF7912 domain-containing protein</fullName>
    </recommendedName>
</protein>
<gene>
    <name evidence="3" type="ORF">U9M48_011730</name>
</gene>
<name>A0AAQ3SW07_PASNO</name>
<dbReference type="Proteomes" id="UP001341281">
    <property type="component" value="Chromosome 03"/>
</dbReference>
<proteinExistence type="inferred from homology"/>
<dbReference type="Pfam" id="PF25498">
    <property type="entry name" value="DUF7912"/>
    <property type="match status" value="1"/>
</dbReference>
<dbReference type="EMBL" id="CP144747">
    <property type="protein sequence ID" value="WVZ61923.1"/>
    <property type="molecule type" value="Genomic_DNA"/>
</dbReference>
<keyword evidence="4" id="KW-1185">Reference proteome</keyword>
<sequence length="323" mass="35268">MVAVRARALRALLARCSPKCHRGAASSSSAAASFSRLNGAVRSPAAPSSRSRRLLPDPRAAAGAAAQARSLASAAARGGVGVGAHESGTEDDEQEEAQEWAVEWEDSEDDGYEAEIGDGGDGGGVVLRGLKWGERALAVAQEVLAKHFGDDVAMFAFKVSPKGYVYVRLDKLTNMYGCPDIEEIESFNRLFKQKLDEIIERGEIPLDLALEASYLILVSSPGAERLLKVPEDLDRFKDMAMRVQYLSEGENDLVSKQNLLKDGIFLLESVDTQAEHCIWKLADVKENRAEAGKGRPLNRKQRDWRLQTSFTAVKKATLYLDSN</sequence>
<evidence type="ECO:0000259" key="2">
    <source>
        <dbReference type="Pfam" id="PF25498"/>
    </source>
</evidence>
<evidence type="ECO:0000313" key="3">
    <source>
        <dbReference type="EMBL" id="WVZ61923.1"/>
    </source>
</evidence>
<reference evidence="3 4" key="1">
    <citation type="submission" date="2024-02" db="EMBL/GenBank/DDBJ databases">
        <title>High-quality chromosome-scale genome assembly of Pensacola bahiagrass (Paspalum notatum Flugge var. saurae).</title>
        <authorList>
            <person name="Vega J.M."/>
            <person name="Podio M."/>
            <person name="Orjuela J."/>
            <person name="Siena L.A."/>
            <person name="Pessino S.C."/>
            <person name="Combes M.C."/>
            <person name="Mariac C."/>
            <person name="Albertini E."/>
            <person name="Pupilli F."/>
            <person name="Ortiz J.P.A."/>
            <person name="Leblanc O."/>
        </authorList>
    </citation>
    <scope>NUCLEOTIDE SEQUENCE [LARGE SCALE GENOMIC DNA]</scope>
    <source>
        <strain evidence="3">R1</strain>
        <tissue evidence="3">Leaf</tissue>
    </source>
</reference>
<dbReference type="InterPro" id="IPR003728">
    <property type="entry name" value="Ribosome_maturation_RimP"/>
</dbReference>
<organism evidence="3 4">
    <name type="scientific">Paspalum notatum var. saurae</name>
    <dbReference type="NCBI Taxonomy" id="547442"/>
    <lineage>
        <taxon>Eukaryota</taxon>
        <taxon>Viridiplantae</taxon>
        <taxon>Streptophyta</taxon>
        <taxon>Embryophyta</taxon>
        <taxon>Tracheophyta</taxon>
        <taxon>Spermatophyta</taxon>
        <taxon>Magnoliopsida</taxon>
        <taxon>Liliopsida</taxon>
        <taxon>Poales</taxon>
        <taxon>Poaceae</taxon>
        <taxon>PACMAD clade</taxon>
        <taxon>Panicoideae</taxon>
        <taxon>Andropogonodae</taxon>
        <taxon>Paspaleae</taxon>
        <taxon>Paspalinae</taxon>
        <taxon>Paspalum</taxon>
    </lineage>
</organism>
<dbReference type="HAMAP" id="MF_01077">
    <property type="entry name" value="RimP"/>
    <property type="match status" value="1"/>
</dbReference>
<feature type="compositionally biased region" description="Acidic residues" evidence="1">
    <location>
        <begin position="89"/>
        <end position="98"/>
    </location>
</feature>
<dbReference type="InterPro" id="IPR057234">
    <property type="entry name" value="DUF7912"/>
</dbReference>